<feature type="domain" description="C-type lectin" evidence="1">
    <location>
        <begin position="7"/>
        <end position="129"/>
    </location>
</feature>
<protein>
    <recommendedName>
        <fullName evidence="1">C-type lectin domain-containing protein</fullName>
    </recommendedName>
</protein>
<dbReference type="InterPro" id="IPR050111">
    <property type="entry name" value="C-type_lectin/snaclec_domain"/>
</dbReference>
<accession>A0ABN8N078</accession>
<dbReference type="PANTHER" id="PTHR22803">
    <property type="entry name" value="MANNOSE, PHOSPHOLIPASE, LECTIN RECEPTOR RELATED"/>
    <property type="match status" value="1"/>
</dbReference>
<proteinExistence type="predicted"/>
<evidence type="ECO:0000313" key="2">
    <source>
        <dbReference type="EMBL" id="CAH3038604.1"/>
    </source>
</evidence>
<keyword evidence="3" id="KW-1185">Reference proteome</keyword>
<dbReference type="SMART" id="SM00034">
    <property type="entry name" value="CLECT"/>
    <property type="match status" value="1"/>
</dbReference>
<dbReference type="Gene3D" id="3.10.100.10">
    <property type="entry name" value="Mannose-Binding Protein A, subunit A"/>
    <property type="match status" value="1"/>
</dbReference>
<reference evidence="2 3" key="1">
    <citation type="submission" date="2022-05" db="EMBL/GenBank/DDBJ databases">
        <authorList>
            <consortium name="Genoscope - CEA"/>
            <person name="William W."/>
        </authorList>
    </citation>
    <scope>NUCLEOTIDE SEQUENCE [LARGE SCALE GENOMIC DNA]</scope>
</reference>
<dbReference type="InterPro" id="IPR016187">
    <property type="entry name" value="CTDL_fold"/>
</dbReference>
<evidence type="ECO:0000313" key="3">
    <source>
        <dbReference type="Proteomes" id="UP001159405"/>
    </source>
</evidence>
<comment type="caution">
    <text evidence="2">The sequence shown here is derived from an EMBL/GenBank/DDBJ whole genome shotgun (WGS) entry which is preliminary data.</text>
</comment>
<dbReference type="Proteomes" id="UP001159405">
    <property type="component" value="Unassembled WGS sequence"/>
</dbReference>
<dbReference type="SUPFAM" id="SSF56436">
    <property type="entry name" value="C-type lectin-like"/>
    <property type="match status" value="1"/>
</dbReference>
<dbReference type="CDD" id="cd00037">
    <property type="entry name" value="CLECT"/>
    <property type="match status" value="1"/>
</dbReference>
<dbReference type="EMBL" id="CALNXK010000006">
    <property type="protein sequence ID" value="CAH3038604.1"/>
    <property type="molecule type" value="Genomic_DNA"/>
</dbReference>
<dbReference type="PROSITE" id="PS50041">
    <property type="entry name" value="C_TYPE_LECTIN_2"/>
    <property type="match status" value="1"/>
</dbReference>
<gene>
    <name evidence="2" type="ORF">PLOB_00039320</name>
</gene>
<dbReference type="Pfam" id="PF00059">
    <property type="entry name" value="Lectin_C"/>
    <property type="match status" value="1"/>
</dbReference>
<dbReference type="InterPro" id="IPR001304">
    <property type="entry name" value="C-type_lectin-like"/>
</dbReference>
<organism evidence="2 3">
    <name type="scientific">Porites lobata</name>
    <dbReference type="NCBI Taxonomy" id="104759"/>
    <lineage>
        <taxon>Eukaryota</taxon>
        <taxon>Metazoa</taxon>
        <taxon>Cnidaria</taxon>
        <taxon>Anthozoa</taxon>
        <taxon>Hexacorallia</taxon>
        <taxon>Scleractinia</taxon>
        <taxon>Fungiina</taxon>
        <taxon>Poritidae</taxon>
        <taxon>Porites</taxon>
    </lineage>
</organism>
<dbReference type="InterPro" id="IPR016186">
    <property type="entry name" value="C-type_lectin-like/link_sf"/>
</dbReference>
<sequence>MIVSTTFSSSSYAVFDKKRNWSDALSFCQRFGADLVKIESQGETEFINATWLLSLGKMWIGLNDLEVEGVWKWSDNTSLGVYSNWGYRKPSNWKNQHCVVLVRGFMGKDFFDAQWNDVRCERTLFYLCKKKS</sequence>
<evidence type="ECO:0000259" key="1">
    <source>
        <dbReference type="PROSITE" id="PS50041"/>
    </source>
</evidence>
<name>A0ABN8N078_9CNID</name>